<name>A0A644T014_9ZZZZ</name>
<dbReference type="Pfam" id="PF07695">
    <property type="entry name" value="7TMR-DISM_7TM"/>
    <property type="match status" value="1"/>
</dbReference>
<accession>A0A644T014</accession>
<keyword evidence="1" id="KW-0175">Coiled coil</keyword>
<dbReference type="PROSITE" id="PS50109">
    <property type="entry name" value="HIS_KIN"/>
    <property type="match status" value="1"/>
</dbReference>
<evidence type="ECO:0000256" key="1">
    <source>
        <dbReference type="SAM" id="Coils"/>
    </source>
</evidence>
<dbReference type="InterPro" id="IPR036890">
    <property type="entry name" value="HATPase_C_sf"/>
</dbReference>
<dbReference type="PANTHER" id="PTHR34220">
    <property type="entry name" value="SENSOR HISTIDINE KINASE YPDA"/>
    <property type="match status" value="1"/>
</dbReference>
<proteinExistence type="predicted"/>
<feature type="transmembrane region" description="Helical" evidence="2">
    <location>
        <begin position="9"/>
        <end position="28"/>
    </location>
</feature>
<comment type="caution">
    <text evidence="4">The sequence shown here is derived from an EMBL/GenBank/DDBJ whole genome shotgun (WGS) entry which is preliminary data.</text>
</comment>
<feature type="domain" description="Histidine kinase" evidence="3">
    <location>
        <begin position="549"/>
        <end position="650"/>
    </location>
</feature>
<dbReference type="AlphaFoldDB" id="A0A644T014"/>
<feature type="transmembrane region" description="Helical" evidence="2">
    <location>
        <begin position="374"/>
        <end position="394"/>
    </location>
</feature>
<dbReference type="SUPFAM" id="SSF55874">
    <property type="entry name" value="ATPase domain of HSP90 chaperone/DNA topoisomerase II/histidine kinase"/>
    <property type="match status" value="1"/>
</dbReference>
<gene>
    <name evidence="4" type="ORF">SDC9_04789</name>
</gene>
<dbReference type="InterPro" id="IPR050640">
    <property type="entry name" value="Bact_2-comp_sensor_kinase"/>
</dbReference>
<dbReference type="GO" id="GO:0016020">
    <property type="term" value="C:membrane"/>
    <property type="evidence" value="ECO:0007669"/>
    <property type="project" value="InterPro"/>
</dbReference>
<feature type="transmembrane region" description="Helical" evidence="2">
    <location>
        <begin position="310"/>
        <end position="327"/>
    </location>
</feature>
<keyword evidence="2" id="KW-0472">Membrane</keyword>
<feature type="transmembrane region" description="Helical" evidence="2">
    <location>
        <begin position="400"/>
        <end position="420"/>
    </location>
</feature>
<dbReference type="SMART" id="SM00387">
    <property type="entry name" value="HATPase_c"/>
    <property type="match status" value="1"/>
</dbReference>
<feature type="transmembrane region" description="Helical" evidence="2">
    <location>
        <begin position="333"/>
        <end position="353"/>
    </location>
</feature>
<feature type="transmembrane region" description="Helical" evidence="2">
    <location>
        <begin position="244"/>
        <end position="262"/>
    </location>
</feature>
<evidence type="ECO:0000259" key="3">
    <source>
        <dbReference type="PROSITE" id="PS50109"/>
    </source>
</evidence>
<feature type="transmembrane region" description="Helical" evidence="2">
    <location>
        <begin position="282"/>
        <end position="298"/>
    </location>
</feature>
<evidence type="ECO:0000313" key="4">
    <source>
        <dbReference type="EMBL" id="MPL59241.1"/>
    </source>
</evidence>
<dbReference type="EMBL" id="VSSQ01000009">
    <property type="protein sequence ID" value="MPL59241.1"/>
    <property type="molecule type" value="Genomic_DNA"/>
</dbReference>
<dbReference type="Gene3D" id="3.30.565.10">
    <property type="entry name" value="Histidine kinase-like ATPase, C-terminal domain"/>
    <property type="match status" value="1"/>
</dbReference>
<dbReference type="InterPro" id="IPR011623">
    <property type="entry name" value="7TMR_DISM_rcpt_extracell_dom1"/>
</dbReference>
<feature type="coiled-coil region" evidence="1">
    <location>
        <begin position="427"/>
        <end position="454"/>
    </location>
</feature>
<evidence type="ECO:0000256" key="2">
    <source>
        <dbReference type="SAM" id="Phobius"/>
    </source>
</evidence>
<organism evidence="4">
    <name type="scientific">bioreactor metagenome</name>
    <dbReference type="NCBI Taxonomy" id="1076179"/>
    <lineage>
        <taxon>unclassified sequences</taxon>
        <taxon>metagenomes</taxon>
        <taxon>ecological metagenomes</taxon>
    </lineage>
</organism>
<dbReference type="PANTHER" id="PTHR34220:SF7">
    <property type="entry name" value="SENSOR HISTIDINE KINASE YPDA"/>
    <property type="match status" value="1"/>
</dbReference>
<dbReference type="GO" id="GO:0000155">
    <property type="term" value="F:phosphorelay sensor kinase activity"/>
    <property type="evidence" value="ECO:0007669"/>
    <property type="project" value="InterPro"/>
</dbReference>
<protein>
    <recommendedName>
        <fullName evidence="3">Histidine kinase domain-containing protein</fullName>
    </recommendedName>
</protein>
<keyword evidence="2" id="KW-0812">Transmembrane</keyword>
<dbReference type="InterPro" id="IPR005467">
    <property type="entry name" value="His_kinase_dom"/>
</dbReference>
<dbReference type="InterPro" id="IPR010559">
    <property type="entry name" value="Sig_transdc_His_kin_internal"/>
</dbReference>
<keyword evidence="2" id="KW-1133">Transmembrane helix</keyword>
<reference evidence="4" key="1">
    <citation type="submission" date="2019-08" db="EMBL/GenBank/DDBJ databases">
        <authorList>
            <person name="Kucharzyk K."/>
            <person name="Murdoch R.W."/>
            <person name="Higgins S."/>
            <person name="Loffler F."/>
        </authorList>
    </citation>
    <scope>NUCLEOTIDE SEQUENCE</scope>
</reference>
<sequence>MKISDHGKLFIFFLFIPIVVFPVLFGALNQEFLKRSAPVAEKGTLDLSAWNFAEDGIIELGGEWEFYWGQLLSPDDFKDATPPALTGFVNVLFNWVGKLDETKLTGMGSGTYRLLVKNMPSEKVLAIKKSNIRMSSVIFVNGKKIIQDGRPALLENEYLFSNIPRLGFFEQRSPDMEILVQVSNYDYIYGGIVAPLILGETQDILELSNRSSMVELIIVGSIFTIGWICFLSYFFLFRYKKNKIFMSMAVVCFSHALTNSMYGERTLLFLFPHIPFDDAYKLLQLARMITGMSLVLFLNQLDKTFIPKRMYQMLLGMYALFAAVLLVPPLKVYAYLCVPIGITELVIYIGIFIRAVYTYSKAKEDEQERTKFGFLLCALGVLSLYVVNLAFFSFGLVEDMFLGFICSLIFALMLMVYLAVQLTELYVKNKEISLKLALQEKETIEKEYAFLRSQIKPHFLYNALNTIISYCYSDSHKAGELLRSFSNYLRGSFDFEHSNGLISIEREMMMVYGYVDIQKARFGGKVEIIFDIAPELLQCQIPALSVQPLVENAIRHGIIQKEAKGTVRIKISRESGRIMIQVTDDGIGIPEQQRMEILNNEKEGTGKKTLGGVGLYNVQKRLKHTFGSVLKIESTEGTGTKVYFEIDESKALGNSR</sequence>
<dbReference type="InterPro" id="IPR003594">
    <property type="entry name" value="HATPase_dom"/>
</dbReference>
<dbReference type="Pfam" id="PF02518">
    <property type="entry name" value="HATPase_c"/>
    <property type="match status" value="1"/>
</dbReference>
<dbReference type="Pfam" id="PF06580">
    <property type="entry name" value="His_kinase"/>
    <property type="match status" value="1"/>
</dbReference>
<feature type="transmembrane region" description="Helical" evidence="2">
    <location>
        <begin position="216"/>
        <end position="237"/>
    </location>
</feature>